<dbReference type="EMBL" id="MU004288">
    <property type="protein sequence ID" value="KAF2662741.1"/>
    <property type="molecule type" value="Genomic_DNA"/>
</dbReference>
<proteinExistence type="predicted"/>
<feature type="non-terminal residue" evidence="1">
    <location>
        <position position="221"/>
    </location>
</feature>
<dbReference type="AlphaFoldDB" id="A0A6A6TTV6"/>
<evidence type="ECO:0000313" key="1">
    <source>
        <dbReference type="EMBL" id="KAF2662741.1"/>
    </source>
</evidence>
<dbReference type="Proteomes" id="UP000799324">
    <property type="component" value="Unassembled WGS sequence"/>
</dbReference>
<dbReference type="OrthoDB" id="5423551at2759"/>
<accession>A0A6A6TTV6</accession>
<sequence>TTSSASSTFTGNATYPVFPNANYISLFYLSPSDEFTITNLDTDLYNRCYLPANPLPYSNAKRDSSWISITISNPDYDIDEAPCKRQAAINANCHFRNGNGTAAGLQVYTDDFEEQRECYCNEYPFFDAVVGCQKCFEMHGGIEGYHYFPYSYISAFADSYCSSSAPPTKEFYAAALAWKATAAEAVVPSTTAKDVLGTQTDARLYYTANADVKAGAVKSSG</sequence>
<protein>
    <submittedName>
        <fullName evidence="1">Uncharacterized protein</fullName>
    </submittedName>
</protein>
<keyword evidence="2" id="KW-1185">Reference proteome</keyword>
<name>A0A6A6TTV6_9PLEO</name>
<feature type="non-terminal residue" evidence="1">
    <location>
        <position position="1"/>
    </location>
</feature>
<organism evidence="1 2">
    <name type="scientific">Lophiostoma macrostomum CBS 122681</name>
    <dbReference type="NCBI Taxonomy" id="1314788"/>
    <lineage>
        <taxon>Eukaryota</taxon>
        <taxon>Fungi</taxon>
        <taxon>Dikarya</taxon>
        <taxon>Ascomycota</taxon>
        <taxon>Pezizomycotina</taxon>
        <taxon>Dothideomycetes</taxon>
        <taxon>Pleosporomycetidae</taxon>
        <taxon>Pleosporales</taxon>
        <taxon>Lophiostomataceae</taxon>
        <taxon>Lophiostoma</taxon>
    </lineage>
</organism>
<gene>
    <name evidence="1" type="ORF">K491DRAFT_556411</name>
</gene>
<evidence type="ECO:0000313" key="2">
    <source>
        <dbReference type="Proteomes" id="UP000799324"/>
    </source>
</evidence>
<reference evidence="1" key="1">
    <citation type="journal article" date="2020" name="Stud. Mycol.">
        <title>101 Dothideomycetes genomes: a test case for predicting lifestyles and emergence of pathogens.</title>
        <authorList>
            <person name="Haridas S."/>
            <person name="Albert R."/>
            <person name="Binder M."/>
            <person name="Bloem J."/>
            <person name="Labutti K."/>
            <person name="Salamov A."/>
            <person name="Andreopoulos B."/>
            <person name="Baker S."/>
            <person name="Barry K."/>
            <person name="Bills G."/>
            <person name="Bluhm B."/>
            <person name="Cannon C."/>
            <person name="Castanera R."/>
            <person name="Culley D."/>
            <person name="Daum C."/>
            <person name="Ezra D."/>
            <person name="Gonzalez J."/>
            <person name="Henrissat B."/>
            <person name="Kuo A."/>
            <person name="Liang C."/>
            <person name="Lipzen A."/>
            <person name="Lutzoni F."/>
            <person name="Magnuson J."/>
            <person name="Mondo S."/>
            <person name="Nolan M."/>
            <person name="Ohm R."/>
            <person name="Pangilinan J."/>
            <person name="Park H.-J."/>
            <person name="Ramirez L."/>
            <person name="Alfaro M."/>
            <person name="Sun H."/>
            <person name="Tritt A."/>
            <person name="Yoshinaga Y."/>
            <person name="Zwiers L.-H."/>
            <person name="Turgeon B."/>
            <person name="Goodwin S."/>
            <person name="Spatafora J."/>
            <person name="Crous P."/>
            <person name="Grigoriev I."/>
        </authorList>
    </citation>
    <scope>NUCLEOTIDE SEQUENCE</scope>
    <source>
        <strain evidence="1">CBS 122681</strain>
    </source>
</reference>